<sequence length="60" mass="6652">MRTKTGGCLVVKSLLRNFVIKAGYFLVILWKKKMANGIFHQAILITAGSARQKAGRGYLI</sequence>
<evidence type="ECO:0000313" key="2">
    <source>
        <dbReference type="Proteomes" id="UP000078435"/>
    </source>
</evidence>
<accession>A0A175VD10</accession>
<protein>
    <submittedName>
        <fullName evidence="1">Uncharacterized protein</fullName>
    </submittedName>
</protein>
<comment type="caution">
    <text evidence="1">The sequence shown here is derived from an EMBL/GenBank/DDBJ whole genome shotgun (WGS) entry which is preliminary data.</text>
</comment>
<evidence type="ECO:0000313" key="1">
    <source>
        <dbReference type="EMBL" id="KXU78545.1"/>
    </source>
</evidence>
<proteinExistence type="predicted"/>
<name>A0A175VD10_AEREN</name>
<organism evidence="1 2">
    <name type="scientific">Aeromonas enteropelogenes</name>
    <name type="common">Aeromonas trota</name>
    <dbReference type="NCBI Taxonomy" id="29489"/>
    <lineage>
        <taxon>Bacteria</taxon>
        <taxon>Pseudomonadati</taxon>
        <taxon>Pseudomonadota</taxon>
        <taxon>Gammaproteobacteria</taxon>
        <taxon>Aeromonadales</taxon>
        <taxon>Aeromonadaceae</taxon>
        <taxon>Aeromonas</taxon>
    </lineage>
</organism>
<dbReference type="AlphaFoldDB" id="A0A175VD10"/>
<dbReference type="Proteomes" id="UP000078435">
    <property type="component" value="Unassembled WGS sequence"/>
</dbReference>
<dbReference type="EMBL" id="JMGO02000018">
    <property type="protein sequence ID" value="KXU78545.1"/>
    <property type="molecule type" value="Genomic_DNA"/>
</dbReference>
<reference evidence="1 2" key="1">
    <citation type="submission" date="2016-02" db="EMBL/GenBank/DDBJ databases">
        <title>Draft genome sequence of Aeromonas trota strain 1999lcr isolated from cerebrospinal fluid (CSF).</title>
        <authorList>
            <person name="Dallagassa C.B."/>
            <person name="Prediger K.C."/>
            <person name="Weiss V.A."/>
            <person name="Assis F.E."/>
            <person name="Baura V."/>
            <person name="Cruz L.M."/>
            <person name="Souza E.M."/>
            <person name="Pedrosa F.O."/>
            <person name="Fadel-Picheth C.M."/>
        </authorList>
    </citation>
    <scope>NUCLEOTIDE SEQUENCE [LARGE SCALE GENOMIC DNA]</scope>
    <source>
        <strain evidence="1 2">1999lcr</strain>
    </source>
</reference>
<gene>
    <name evidence="1" type="ORF">LCR_05245</name>
</gene>